<feature type="transmembrane region" description="Helical" evidence="11">
    <location>
        <begin position="1013"/>
        <end position="1032"/>
    </location>
</feature>
<dbReference type="CDD" id="cd18579">
    <property type="entry name" value="ABC_6TM_ABCC_D1"/>
    <property type="match status" value="1"/>
</dbReference>
<dbReference type="InterPro" id="IPR050173">
    <property type="entry name" value="ABC_transporter_C-like"/>
</dbReference>
<evidence type="ECO:0000256" key="6">
    <source>
        <dbReference type="ARBA" id="ARBA00022840"/>
    </source>
</evidence>
<sequence>MFIPCSNDPSFGPGSACRALDFTLFFENTILSIIPDVVFFACAVARVCYLRKKPSTLRQRLGILFLAKAIVVLLILASHAAQLAVLFRERNSETPGSVPAVIVSFVVTLLLGILVYVEHFRSLAPSTLVVTYGLIKGIFGSAILRTFSAIDMLKISSRLYFATAICTAGYLSLLAVELCEKRSILSLAFQNRPREETSSILTRSLYIWLFPILWRGHHSRLTFQDLVDIPTSIQALPSRKALEEGLHSNSSSNPDRSLVRATIHAFGFSMLGPIFPRLILLLLTFAQPLLVTDMISFTQNPEIPNSRGWALVGGFVCVFGLMVFATAIYWEEVFQNTVEYRAALVGSIYLKTLRLSTHESSIIGSGAASTYMSVDVERVIECFQFIHELWAAVASIALAVLILWFQANWAAFMPAAVIIIVLFLLSYIGKLVGKRQSVWMKATDKRIKFLSSILSQFLPVKWSAYESIFEKHIEKLRREETRHATYFYRMATIAGTISNNAGIMSTLSVLGTYAGVVARHGGPPLDVNRLFTIATTVNLMSSPLSTLGYQLPGQYTPSLFAGYASLKRLQEFLRLEEKLTHADLHNSCPAENLTISMKDASFSWNPTSDSYLKNLTLNIRPGKFHMCIGPGKTMLLHGILGETYVKNGDFVPPTCPISTFRENVCLGKPFEEKYYYQIISACDLGPDLDRLPHGDQTRLGDKGNSLSGGQKQRLALARALYARNSIILLDDVFSALDAQTEVHVHHLDRADNIIVLEAGTVQYQGSLTEIRNSGFDLDRHIESTESLASTSVGDAVYPNDSIEKEKTPATDNDQNDREDLASTGVLTSYKFFMKMNGYHRAAISAVSLFRFTCMAFLKSSYILVSDIHELRGGSICCTGQFLIVSSTNSTADRYKYQAYLQIWSESNGKDWGAWLAGYGGISILNVLSCAFAVWYYTYTIATYGALRIHSAEVHALFSTSPGYFMSTPVGRIINRFSQGTSKQLQSLETASKSPLYTLFATTLDGLTTIRRTGLALITFFLAIGLSILAVALRRATSAASLGLALSNLTQLTSLLSTFLVRWSDVENGTVGLERICQIVRLPHEEAEVPNDSTSTPDSLQNSIEEKDSSDGNGDEKVSPVKSGPWAPRGLITFRNVTVRYKSGKSTIVLSLFRALEKSLTSGIIEIDGVNIQTLPVRVLRQSMSLVSQDPFLWHASLRSNLDPENEADDDEIWKALESVGGKTAVLDLSASRSEGSSGLDMVLEDGGLSRGQKQLLCLARVLLRKRKIVILDEASSSMDYETDERIRNVIQTQLKGQTVVAVAHRIATIIDFDVILVMDQGSIAEYGSPRELLADRHSRFYSLAATQGLVGALS</sequence>
<feature type="transmembrane region" description="Helical" evidence="11">
    <location>
        <begin position="913"/>
        <end position="937"/>
    </location>
</feature>
<feature type="transmembrane region" description="Helical" evidence="11">
    <location>
        <begin position="385"/>
        <end position="405"/>
    </location>
</feature>
<evidence type="ECO:0000259" key="13">
    <source>
        <dbReference type="PROSITE" id="PS50929"/>
    </source>
</evidence>
<dbReference type="FunFam" id="3.40.50.300:FF:002145">
    <property type="entry name" value="ABC transporter (MsbA subfamily)"/>
    <property type="match status" value="1"/>
</dbReference>
<evidence type="ECO:0000256" key="3">
    <source>
        <dbReference type="ARBA" id="ARBA00022475"/>
    </source>
</evidence>
<dbReference type="Proteomes" id="UP001050691">
    <property type="component" value="Unassembled WGS sequence"/>
</dbReference>
<feature type="transmembrane region" description="Helical" evidence="11">
    <location>
        <begin position="129"/>
        <end position="147"/>
    </location>
</feature>
<feature type="compositionally biased region" description="Basic and acidic residues" evidence="10">
    <location>
        <begin position="801"/>
        <end position="817"/>
    </location>
</feature>
<evidence type="ECO:0000256" key="1">
    <source>
        <dbReference type="ARBA" id="ARBA00004651"/>
    </source>
</evidence>
<keyword evidence="5" id="KW-0547">Nucleotide-binding</keyword>
<dbReference type="Gene3D" id="3.40.50.300">
    <property type="entry name" value="P-loop containing nucleotide triphosphate hydrolases"/>
    <property type="match status" value="2"/>
</dbReference>
<feature type="transmembrane region" description="Helical" evidence="11">
    <location>
        <begin position="411"/>
        <end position="432"/>
    </location>
</feature>
<feature type="region of interest" description="Disordered" evidence="10">
    <location>
        <begin position="794"/>
        <end position="817"/>
    </location>
</feature>
<feature type="transmembrane region" description="Helical" evidence="11">
    <location>
        <begin position="61"/>
        <end position="85"/>
    </location>
</feature>
<evidence type="ECO:0000256" key="2">
    <source>
        <dbReference type="ARBA" id="ARBA00022448"/>
    </source>
</evidence>
<dbReference type="Pfam" id="PF00005">
    <property type="entry name" value="ABC_tran"/>
    <property type="match status" value="2"/>
</dbReference>
<feature type="domain" description="ABC transporter" evidence="12">
    <location>
        <begin position="595"/>
        <end position="783"/>
    </location>
</feature>
<dbReference type="InterPro" id="IPR017871">
    <property type="entry name" value="ABC_transporter-like_CS"/>
</dbReference>
<dbReference type="PROSITE" id="PS50929">
    <property type="entry name" value="ABC_TM1F"/>
    <property type="match status" value="1"/>
</dbReference>
<dbReference type="GO" id="GO:0005524">
    <property type="term" value="F:ATP binding"/>
    <property type="evidence" value="ECO:0007669"/>
    <property type="project" value="UniProtKB-KW"/>
</dbReference>
<dbReference type="InterPro" id="IPR036640">
    <property type="entry name" value="ABC1_TM_sf"/>
</dbReference>
<dbReference type="SMART" id="SM00382">
    <property type="entry name" value="AAA"/>
    <property type="match status" value="2"/>
</dbReference>
<keyword evidence="8 11" id="KW-0472">Membrane</keyword>
<dbReference type="Gene3D" id="1.20.1560.10">
    <property type="entry name" value="ABC transporter type 1, transmembrane domain"/>
    <property type="match status" value="3"/>
</dbReference>
<dbReference type="PROSITE" id="PS00211">
    <property type="entry name" value="ABC_TRANSPORTER_1"/>
    <property type="match status" value="1"/>
</dbReference>
<keyword evidence="15" id="KW-1185">Reference proteome</keyword>
<feature type="region of interest" description="Disordered" evidence="10">
    <location>
        <begin position="1086"/>
        <end position="1122"/>
    </location>
</feature>
<comment type="caution">
    <text evidence="14">The sequence shown here is derived from an EMBL/GenBank/DDBJ whole genome shotgun (WGS) entry which is preliminary data.</text>
</comment>
<evidence type="ECO:0000256" key="9">
    <source>
        <dbReference type="ARBA" id="ARBA00023180"/>
    </source>
</evidence>
<feature type="compositionally biased region" description="Polar residues" evidence="10">
    <location>
        <begin position="1090"/>
        <end position="1102"/>
    </location>
</feature>
<evidence type="ECO:0000313" key="14">
    <source>
        <dbReference type="EMBL" id="GJJ06129.1"/>
    </source>
</evidence>
<keyword evidence="6" id="KW-0067">ATP-binding</keyword>
<evidence type="ECO:0000256" key="5">
    <source>
        <dbReference type="ARBA" id="ARBA00022741"/>
    </source>
</evidence>
<comment type="subcellular location">
    <subcellularLocation>
        <location evidence="1">Cell membrane</location>
        <topology evidence="1">Multi-pass membrane protein</topology>
    </subcellularLocation>
</comment>
<dbReference type="InterPro" id="IPR027417">
    <property type="entry name" value="P-loop_NTPase"/>
</dbReference>
<gene>
    <name evidence="14" type="ORF">Clacol_000318</name>
</gene>
<dbReference type="InterPro" id="IPR056227">
    <property type="entry name" value="TMD0_ABC"/>
</dbReference>
<dbReference type="PROSITE" id="PS50893">
    <property type="entry name" value="ABC_TRANSPORTER_2"/>
    <property type="match status" value="2"/>
</dbReference>
<reference evidence="14" key="1">
    <citation type="submission" date="2021-10" db="EMBL/GenBank/DDBJ databases">
        <title>De novo Genome Assembly of Clathrus columnatus (Basidiomycota, Fungi) Using Illumina and Nanopore Sequence Data.</title>
        <authorList>
            <person name="Ogiso-Tanaka E."/>
            <person name="Itagaki H."/>
            <person name="Hosoya T."/>
            <person name="Hosaka K."/>
        </authorList>
    </citation>
    <scope>NUCLEOTIDE SEQUENCE</scope>
    <source>
        <strain evidence="14">MO-923</strain>
    </source>
</reference>
<dbReference type="InterPro" id="IPR011527">
    <property type="entry name" value="ABC1_TM_dom"/>
</dbReference>
<dbReference type="SUPFAM" id="SSF52540">
    <property type="entry name" value="P-loop containing nucleoside triphosphate hydrolases"/>
    <property type="match status" value="2"/>
</dbReference>
<keyword evidence="3" id="KW-1003">Cell membrane</keyword>
<feature type="transmembrane region" description="Helical" evidence="11">
    <location>
        <begin position="30"/>
        <end position="49"/>
    </location>
</feature>
<dbReference type="CDD" id="cd03244">
    <property type="entry name" value="ABCC_MRP_domain2"/>
    <property type="match status" value="1"/>
</dbReference>
<evidence type="ECO:0000256" key="10">
    <source>
        <dbReference type="SAM" id="MobiDB-lite"/>
    </source>
</evidence>
<dbReference type="EMBL" id="BPWL01000001">
    <property type="protein sequence ID" value="GJJ06129.1"/>
    <property type="molecule type" value="Genomic_DNA"/>
</dbReference>
<protein>
    <submittedName>
        <fullName evidence="14">Uncharacterized protein</fullName>
    </submittedName>
</protein>
<organism evidence="14 15">
    <name type="scientific">Clathrus columnatus</name>
    <dbReference type="NCBI Taxonomy" id="1419009"/>
    <lineage>
        <taxon>Eukaryota</taxon>
        <taxon>Fungi</taxon>
        <taxon>Dikarya</taxon>
        <taxon>Basidiomycota</taxon>
        <taxon>Agaricomycotina</taxon>
        <taxon>Agaricomycetes</taxon>
        <taxon>Phallomycetidae</taxon>
        <taxon>Phallales</taxon>
        <taxon>Clathraceae</taxon>
        <taxon>Clathrus</taxon>
    </lineage>
</organism>
<evidence type="ECO:0000259" key="12">
    <source>
        <dbReference type="PROSITE" id="PS50893"/>
    </source>
</evidence>
<proteinExistence type="predicted"/>
<dbReference type="PANTHER" id="PTHR24223">
    <property type="entry name" value="ATP-BINDING CASSETTE SUB-FAMILY C"/>
    <property type="match status" value="1"/>
</dbReference>
<keyword evidence="7 11" id="KW-1133">Transmembrane helix</keyword>
<evidence type="ECO:0000256" key="7">
    <source>
        <dbReference type="ARBA" id="ARBA00022989"/>
    </source>
</evidence>
<dbReference type="GO" id="GO:0140359">
    <property type="term" value="F:ABC-type transporter activity"/>
    <property type="evidence" value="ECO:0007669"/>
    <property type="project" value="InterPro"/>
</dbReference>
<accession>A0AAV5A0C4</accession>
<dbReference type="GO" id="GO:0016887">
    <property type="term" value="F:ATP hydrolysis activity"/>
    <property type="evidence" value="ECO:0007669"/>
    <property type="project" value="InterPro"/>
</dbReference>
<dbReference type="SUPFAM" id="SSF90123">
    <property type="entry name" value="ABC transporter transmembrane region"/>
    <property type="match status" value="2"/>
</dbReference>
<evidence type="ECO:0000256" key="11">
    <source>
        <dbReference type="SAM" id="Phobius"/>
    </source>
</evidence>
<keyword evidence="4 11" id="KW-0812">Transmembrane</keyword>
<name>A0AAV5A0C4_9AGAM</name>
<dbReference type="GO" id="GO:0005886">
    <property type="term" value="C:plasma membrane"/>
    <property type="evidence" value="ECO:0007669"/>
    <property type="project" value="UniProtKB-SubCell"/>
</dbReference>
<keyword evidence="2" id="KW-0813">Transport</keyword>
<feature type="compositionally biased region" description="Basic and acidic residues" evidence="10">
    <location>
        <begin position="1103"/>
        <end position="1118"/>
    </location>
</feature>
<feature type="domain" description="ABC transporter" evidence="12">
    <location>
        <begin position="1115"/>
        <end position="1345"/>
    </location>
</feature>
<dbReference type="InterPro" id="IPR044746">
    <property type="entry name" value="ABCC_6TM_D1"/>
</dbReference>
<feature type="domain" description="ABC transmembrane type-1" evidence="13">
    <location>
        <begin position="278"/>
        <end position="552"/>
    </location>
</feature>
<evidence type="ECO:0000256" key="4">
    <source>
        <dbReference type="ARBA" id="ARBA00022692"/>
    </source>
</evidence>
<feature type="transmembrane region" description="Helical" evidence="11">
    <location>
        <begin position="159"/>
        <end position="179"/>
    </location>
</feature>
<feature type="transmembrane region" description="Helical" evidence="11">
    <location>
        <begin position="97"/>
        <end position="117"/>
    </location>
</feature>
<dbReference type="PANTHER" id="PTHR24223:SF399">
    <property type="entry name" value="ABC TRANSPORTER ATNG"/>
    <property type="match status" value="1"/>
</dbReference>
<evidence type="ECO:0000313" key="15">
    <source>
        <dbReference type="Proteomes" id="UP001050691"/>
    </source>
</evidence>
<dbReference type="InterPro" id="IPR003593">
    <property type="entry name" value="AAA+_ATPase"/>
</dbReference>
<dbReference type="Pfam" id="PF00664">
    <property type="entry name" value="ABC_membrane"/>
    <property type="match status" value="2"/>
</dbReference>
<dbReference type="Pfam" id="PF24357">
    <property type="entry name" value="TMD0_ABC"/>
    <property type="match status" value="1"/>
</dbReference>
<feature type="transmembrane region" description="Helical" evidence="11">
    <location>
        <begin position="309"/>
        <end position="330"/>
    </location>
</feature>
<keyword evidence="9" id="KW-0325">Glycoprotein</keyword>
<dbReference type="InterPro" id="IPR003439">
    <property type="entry name" value="ABC_transporter-like_ATP-bd"/>
</dbReference>
<feature type="transmembrane region" description="Helical" evidence="11">
    <location>
        <begin position="841"/>
        <end position="864"/>
    </location>
</feature>
<evidence type="ECO:0000256" key="8">
    <source>
        <dbReference type="ARBA" id="ARBA00023136"/>
    </source>
</evidence>